<dbReference type="PANTHER" id="PTHR47326">
    <property type="entry name" value="TRANSPOSABLE ELEMENT TC3 TRANSPOSASE-LIKE PROTEIN"/>
    <property type="match status" value="1"/>
</dbReference>
<dbReference type="GO" id="GO:0003676">
    <property type="term" value="F:nucleic acid binding"/>
    <property type="evidence" value="ECO:0007669"/>
    <property type="project" value="InterPro"/>
</dbReference>
<protein>
    <recommendedName>
        <fullName evidence="3">Transposase</fullName>
    </recommendedName>
</protein>
<accession>A0A9P0HKF1</accession>
<keyword evidence="2" id="KW-1185">Reference proteome</keyword>
<organism evidence="1 2">
    <name type="scientific">Nezara viridula</name>
    <name type="common">Southern green stink bug</name>
    <name type="synonym">Cimex viridulus</name>
    <dbReference type="NCBI Taxonomy" id="85310"/>
    <lineage>
        <taxon>Eukaryota</taxon>
        <taxon>Metazoa</taxon>
        <taxon>Ecdysozoa</taxon>
        <taxon>Arthropoda</taxon>
        <taxon>Hexapoda</taxon>
        <taxon>Insecta</taxon>
        <taxon>Pterygota</taxon>
        <taxon>Neoptera</taxon>
        <taxon>Paraneoptera</taxon>
        <taxon>Hemiptera</taxon>
        <taxon>Heteroptera</taxon>
        <taxon>Panheteroptera</taxon>
        <taxon>Pentatomomorpha</taxon>
        <taxon>Pentatomoidea</taxon>
        <taxon>Pentatomidae</taxon>
        <taxon>Pentatominae</taxon>
        <taxon>Nezara</taxon>
    </lineage>
</organism>
<dbReference type="Gene3D" id="3.30.420.10">
    <property type="entry name" value="Ribonuclease H-like superfamily/Ribonuclease H"/>
    <property type="match status" value="1"/>
</dbReference>
<dbReference type="OrthoDB" id="10024802at2759"/>
<dbReference type="AlphaFoldDB" id="A0A9P0HKF1"/>
<sequence length="172" mass="19978">MPVDKDFDELQTLKKKYSMLFSYLLLLVPEDCHVVSMFPIPANLSQRLIRQCTRDPNFLNCILVTDEFCFTRNRILNFRNTHTWAEENPHATAVGHYQHPFSLNVWCGVQSDIIGPFSLPPRLSGIRQRLWFMHDGAPAHFSNSVTDYLNATYGFVETDLLNGHNDLRIQRH</sequence>
<reference evidence="1" key="1">
    <citation type="submission" date="2022-01" db="EMBL/GenBank/DDBJ databases">
        <authorList>
            <person name="King R."/>
        </authorList>
    </citation>
    <scope>NUCLEOTIDE SEQUENCE</scope>
</reference>
<evidence type="ECO:0008006" key="3">
    <source>
        <dbReference type="Google" id="ProtNLM"/>
    </source>
</evidence>
<evidence type="ECO:0000313" key="1">
    <source>
        <dbReference type="EMBL" id="CAH1403638.1"/>
    </source>
</evidence>
<dbReference type="Proteomes" id="UP001152798">
    <property type="component" value="Chromosome 5"/>
</dbReference>
<evidence type="ECO:0000313" key="2">
    <source>
        <dbReference type="Proteomes" id="UP001152798"/>
    </source>
</evidence>
<gene>
    <name evidence="1" type="ORF">NEZAVI_LOCUS12221</name>
</gene>
<dbReference type="InterPro" id="IPR036397">
    <property type="entry name" value="RNaseH_sf"/>
</dbReference>
<dbReference type="PANTHER" id="PTHR47326:SF1">
    <property type="entry name" value="HTH PSQ-TYPE DOMAIN-CONTAINING PROTEIN"/>
    <property type="match status" value="1"/>
</dbReference>
<name>A0A9P0HKF1_NEZVI</name>
<dbReference type="EMBL" id="OV725081">
    <property type="protein sequence ID" value="CAH1403638.1"/>
    <property type="molecule type" value="Genomic_DNA"/>
</dbReference>
<proteinExistence type="predicted"/>